<name>A0A3G3K329_9BACL</name>
<dbReference type="GO" id="GO:0055085">
    <property type="term" value="P:transmembrane transport"/>
    <property type="evidence" value="ECO:0007669"/>
    <property type="project" value="InterPro"/>
</dbReference>
<dbReference type="RefSeq" id="WP_123042986.1">
    <property type="nucleotide sequence ID" value="NZ_CP033433.1"/>
</dbReference>
<dbReference type="InterPro" id="IPR050809">
    <property type="entry name" value="UgpAE/MalFG_permease"/>
</dbReference>
<organism evidence="9 10">
    <name type="scientific">Cohnella candidum</name>
    <dbReference type="NCBI Taxonomy" id="2674991"/>
    <lineage>
        <taxon>Bacteria</taxon>
        <taxon>Bacillati</taxon>
        <taxon>Bacillota</taxon>
        <taxon>Bacilli</taxon>
        <taxon>Bacillales</taxon>
        <taxon>Paenibacillaceae</taxon>
        <taxon>Cohnella</taxon>
    </lineage>
</organism>
<feature type="transmembrane region" description="Helical" evidence="7">
    <location>
        <begin position="75"/>
        <end position="96"/>
    </location>
</feature>
<dbReference type="Pfam" id="PF00528">
    <property type="entry name" value="BPD_transp_1"/>
    <property type="match status" value="1"/>
</dbReference>
<protein>
    <submittedName>
        <fullName evidence="9">Sugar ABC transporter permease</fullName>
    </submittedName>
</protein>
<dbReference type="Proteomes" id="UP000269097">
    <property type="component" value="Chromosome"/>
</dbReference>
<dbReference type="InterPro" id="IPR035906">
    <property type="entry name" value="MetI-like_sf"/>
</dbReference>
<dbReference type="PANTHER" id="PTHR43227:SF11">
    <property type="entry name" value="BLL4140 PROTEIN"/>
    <property type="match status" value="1"/>
</dbReference>
<dbReference type="KEGG" id="coh:EAV92_21530"/>
<comment type="subcellular location">
    <subcellularLocation>
        <location evidence="1 7">Cell membrane</location>
        <topology evidence="1 7">Multi-pass membrane protein</topology>
    </subcellularLocation>
</comment>
<dbReference type="PANTHER" id="PTHR43227">
    <property type="entry name" value="BLL4140 PROTEIN"/>
    <property type="match status" value="1"/>
</dbReference>
<evidence type="ECO:0000313" key="10">
    <source>
        <dbReference type="Proteomes" id="UP000269097"/>
    </source>
</evidence>
<keyword evidence="5 7" id="KW-1133">Transmembrane helix</keyword>
<dbReference type="CDD" id="cd06261">
    <property type="entry name" value="TM_PBP2"/>
    <property type="match status" value="1"/>
</dbReference>
<evidence type="ECO:0000259" key="8">
    <source>
        <dbReference type="PROSITE" id="PS50928"/>
    </source>
</evidence>
<feature type="transmembrane region" description="Helical" evidence="7">
    <location>
        <begin position="108"/>
        <end position="128"/>
    </location>
</feature>
<feature type="transmembrane region" description="Helical" evidence="7">
    <location>
        <begin position="12"/>
        <end position="32"/>
    </location>
</feature>
<accession>A0A3G3K329</accession>
<keyword evidence="3" id="KW-1003">Cell membrane</keyword>
<dbReference type="GO" id="GO:0005886">
    <property type="term" value="C:plasma membrane"/>
    <property type="evidence" value="ECO:0007669"/>
    <property type="project" value="UniProtKB-SubCell"/>
</dbReference>
<feature type="domain" description="ABC transmembrane type-1" evidence="8">
    <location>
        <begin position="75"/>
        <end position="286"/>
    </location>
</feature>
<evidence type="ECO:0000256" key="2">
    <source>
        <dbReference type="ARBA" id="ARBA00022448"/>
    </source>
</evidence>
<reference evidence="9 10" key="1">
    <citation type="submission" date="2018-10" db="EMBL/GenBank/DDBJ databases">
        <title>Genome Sequence of Cohnella sp.</title>
        <authorList>
            <person name="Srinivasan S."/>
            <person name="Kim M.K."/>
        </authorList>
    </citation>
    <scope>NUCLEOTIDE SEQUENCE [LARGE SCALE GENOMIC DNA]</scope>
    <source>
        <strain evidence="9 10">18JY8-7</strain>
    </source>
</reference>
<evidence type="ECO:0000256" key="7">
    <source>
        <dbReference type="RuleBase" id="RU363032"/>
    </source>
</evidence>
<comment type="similarity">
    <text evidence="7">Belongs to the binding-protein-dependent transport system permease family.</text>
</comment>
<dbReference type="AlphaFoldDB" id="A0A3G3K329"/>
<keyword evidence="2 7" id="KW-0813">Transport</keyword>
<keyword evidence="10" id="KW-1185">Reference proteome</keyword>
<dbReference type="Gene3D" id="1.10.3720.10">
    <property type="entry name" value="MetI-like"/>
    <property type="match status" value="1"/>
</dbReference>
<keyword evidence="6 7" id="KW-0472">Membrane</keyword>
<sequence length="296" mass="33617">MNPQKRREAMTGYLFSLPWVVFFLVFLTYPLLLAFKMSFQNISVTQANKAEFVGFGNWVAVVQDSLFWKATFNVVYNQAIFIAVVFVVSLGLALLLKEITKGGALIRTMYFLPVITSVAVSIIVFNMLSGPSGPIQQILISLGILDKGVDWAFSKWWAMPVLALFNSWKWFAIQMIIFLGGLLSINPELYEAAEVDGASWWNRFCNVTLPMLKPQIVFVTTMNIINGMQMFSEVFMMFNLEGGPYHSGLTPVLYLYKKGFNEMNMGYASTVGIFLMLIIVFLTTVQWKLFNRKETN</sequence>
<evidence type="ECO:0000256" key="3">
    <source>
        <dbReference type="ARBA" id="ARBA00022475"/>
    </source>
</evidence>
<gene>
    <name evidence="9" type="ORF">EAV92_21530</name>
</gene>
<feature type="transmembrane region" description="Helical" evidence="7">
    <location>
        <begin position="216"/>
        <end position="238"/>
    </location>
</feature>
<keyword evidence="4 7" id="KW-0812">Transmembrane</keyword>
<dbReference type="InterPro" id="IPR000515">
    <property type="entry name" value="MetI-like"/>
</dbReference>
<evidence type="ECO:0000256" key="1">
    <source>
        <dbReference type="ARBA" id="ARBA00004651"/>
    </source>
</evidence>
<evidence type="ECO:0000313" key="9">
    <source>
        <dbReference type="EMBL" id="AYQ74906.1"/>
    </source>
</evidence>
<dbReference type="EMBL" id="CP033433">
    <property type="protein sequence ID" value="AYQ74906.1"/>
    <property type="molecule type" value="Genomic_DNA"/>
</dbReference>
<dbReference type="PROSITE" id="PS50928">
    <property type="entry name" value="ABC_TM1"/>
    <property type="match status" value="1"/>
</dbReference>
<evidence type="ECO:0000256" key="5">
    <source>
        <dbReference type="ARBA" id="ARBA00022989"/>
    </source>
</evidence>
<feature type="transmembrane region" description="Helical" evidence="7">
    <location>
        <begin position="167"/>
        <end position="185"/>
    </location>
</feature>
<dbReference type="SUPFAM" id="SSF161098">
    <property type="entry name" value="MetI-like"/>
    <property type="match status" value="1"/>
</dbReference>
<proteinExistence type="inferred from homology"/>
<evidence type="ECO:0000256" key="4">
    <source>
        <dbReference type="ARBA" id="ARBA00022692"/>
    </source>
</evidence>
<feature type="transmembrane region" description="Helical" evidence="7">
    <location>
        <begin position="265"/>
        <end position="285"/>
    </location>
</feature>
<evidence type="ECO:0000256" key="6">
    <source>
        <dbReference type="ARBA" id="ARBA00023136"/>
    </source>
</evidence>